<evidence type="ECO:0000313" key="2">
    <source>
        <dbReference type="EMBL" id="GGP78519.1"/>
    </source>
</evidence>
<dbReference type="AlphaFoldDB" id="A0A918EH40"/>
<evidence type="ECO:0000313" key="3">
    <source>
        <dbReference type="Proteomes" id="UP000639606"/>
    </source>
</evidence>
<dbReference type="EMBL" id="BMRG01000018">
    <property type="protein sequence ID" value="GGP78519.1"/>
    <property type="molecule type" value="Genomic_DNA"/>
</dbReference>
<name>A0A918EH40_9PSEU</name>
<keyword evidence="3" id="KW-1185">Reference proteome</keyword>
<proteinExistence type="predicted"/>
<protein>
    <submittedName>
        <fullName evidence="2">Uncharacterized protein</fullName>
    </submittedName>
</protein>
<comment type="caution">
    <text evidence="2">The sequence shown here is derived from an EMBL/GenBank/DDBJ whole genome shotgun (WGS) entry which is preliminary data.</text>
</comment>
<dbReference type="Proteomes" id="UP000639606">
    <property type="component" value="Unassembled WGS sequence"/>
</dbReference>
<reference evidence="2" key="2">
    <citation type="submission" date="2020-09" db="EMBL/GenBank/DDBJ databases">
        <authorList>
            <person name="Sun Q."/>
            <person name="Ohkuma M."/>
        </authorList>
    </citation>
    <scope>NUCLEOTIDE SEQUENCE</scope>
    <source>
        <strain evidence="2">JCM 3313</strain>
    </source>
</reference>
<evidence type="ECO:0000256" key="1">
    <source>
        <dbReference type="SAM" id="MobiDB-lite"/>
    </source>
</evidence>
<sequence length="164" mass="17211">MNKAQKIAAAWSALSARELTEQVRHLVKARDAAARATWAAVREDPVLAARARGALAGLKAEFRGHRDEGMWLLWIAQAQQQLAAPTTSAQAPAPKSTVDSRRKSTVDAGANPAVDFLADAAVDARTDSAVDSAPVLTAPVVVAPQRRASAPAVLFQEPLGSTAN</sequence>
<feature type="region of interest" description="Disordered" evidence="1">
    <location>
        <begin position="83"/>
        <end position="106"/>
    </location>
</feature>
<dbReference type="RefSeq" id="WP_189226729.1">
    <property type="nucleotide sequence ID" value="NZ_BMRG01000018.1"/>
</dbReference>
<reference evidence="2" key="1">
    <citation type="journal article" date="2014" name="Int. J. Syst. Evol. Microbiol.">
        <title>Complete genome sequence of Corynebacterium casei LMG S-19264T (=DSM 44701T), isolated from a smear-ripened cheese.</title>
        <authorList>
            <consortium name="US DOE Joint Genome Institute (JGI-PGF)"/>
            <person name="Walter F."/>
            <person name="Albersmeier A."/>
            <person name="Kalinowski J."/>
            <person name="Ruckert C."/>
        </authorList>
    </citation>
    <scope>NUCLEOTIDE SEQUENCE</scope>
    <source>
        <strain evidence="2">JCM 3313</strain>
    </source>
</reference>
<gene>
    <name evidence="2" type="ORF">GCM10010185_60390</name>
</gene>
<organism evidence="2 3">
    <name type="scientific">Saccharothrix coeruleofusca</name>
    <dbReference type="NCBI Taxonomy" id="33919"/>
    <lineage>
        <taxon>Bacteria</taxon>
        <taxon>Bacillati</taxon>
        <taxon>Actinomycetota</taxon>
        <taxon>Actinomycetes</taxon>
        <taxon>Pseudonocardiales</taxon>
        <taxon>Pseudonocardiaceae</taxon>
        <taxon>Saccharothrix</taxon>
    </lineage>
</organism>
<feature type="compositionally biased region" description="Low complexity" evidence="1">
    <location>
        <begin position="83"/>
        <end position="94"/>
    </location>
</feature>
<accession>A0A918EH40</accession>